<name>X6M1G5_RETFI</name>
<proteinExistence type="predicted"/>
<accession>X6M1G5</accession>
<dbReference type="Proteomes" id="UP000023152">
    <property type="component" value="Unassembled WGS sequence"/>
</dbReference>
<evidence type="ECO:0000313" key="2">
    <source>
        <dbReference type="Proteomes" id="UP000023152"/>
    </source>
</evidence>
<protein>
    <submittedName>
        <fullName evidence="1">Uncharacterized protein</fullName>
    </submittedName>
</protein>
<gene>
    <name evidence="1" type="ORF">RFI_29661</name>
</gene>
<comment type="caution">
    <text evidence="1">The sequence shown here is derived from an EMBL/GenBank/DDBJ whole genome shotgun (WGS) entry which is preliminary data.</text>
</comment>
<feature type="non-terminal residue" evidence="1">
    <location>
        <position position="1"/>
    </location>
</feature>
<dbReference type="AlphaFoldDB" id="X6M1G5"/>
<organism evidence="1 2">
    <name type="scientific">Reticulomyxa filosa</name>
    <dbReference type="NCBI Taxonomy" id="46433"/>
    <lineage>
        <taxon>Eukaryota</taxon>
        <taxon>Sar</taxon>
        <taxon>Rhizaria</taxon>
        <taxon>Retaria</taxon>
        <taxon>Foraminifera</taxon>
        <taxon>Monothalamids</taxon>
        <taxon>Reticulomyxidae</taxon>
        <taxon>Reticulomyxa</taxon>
    </lineage>
</organism>
<dbReference type="EMBL" id="ASPP01025818">
    <property type="protein sequence ID" value="ETO07729.1"/>
    <property type="molecule type" value="Genomic_DNA"/>
</dbReference>
<evidence type="ECO:0000313" key="1">
    <source>
        <dbReference type="EMBL" id="ETO07729.1"/>
    </source>
</evidence>
<keyword evidence="2" id="KW-1185">Reference proteome</keyword>
<reference evidence="1 2" key="1">
    <citation type="journal article" date="2013" name="Curr. Biol.">
        <title>The Genome of the Foraminiferan Reticulomyxa filosa.</title>
        <authorList>
            <person name="Glockner G."/>
            <person name="Hulsmann N."/>
            <person name="Schleicher M."/>
            <person name="Noegel A.A."/>
            <person name="Eichinger L."/>
            <person name="Gallinger C."/>
            <person name="Pawlowski J."/>
            <person name="Sierra R."/>
            <person name="Euteneuer U."/>
            <person name="Pillet L."/>
            <person name="Moustafa A."/>
            <person name="Platzer M."/>
            <person name="Groth M."/>
            <person name="Szafranski K."/>
            <person name="Schliwa M."/>
        </authorList>
    </citation>
    <scope>NUCLEOTIDE SEQUENCE [LARGE SCALE GENOMIC DNA]</scope>
</reference>
<sequence>KQTTTKMINNFFITYTSHQKNCCMQHTNNKKKTVVLIQTTTSTTTQKTVANVNVQQPQTQQQQPGVVTSQYSMQLQTRSTDAIDNKWELGVQVTRQMSTSATLDQQNIDRLIVGVGNDWKTQKIERLVNYDSERLIRDQLDVLLCPNNYQVWLIEIKPMADVTNINTTDNTNNNNTNEKHRESSNVRFVELYNRGISLDLSKELITLTGPMNGIISVNGIYYMTWGAQYEWDSLQYLVLFDYNALMSECFECICAT</sequence>